<gene>
    <name evidence="3" type="ORF">PCOR1329_LOCUS50683</name>
</gene>
<comment type="caution">
    <text evidence="3">The sequence shown here is derived from an EMBL/GenBank/DDBJ whole genome shotgun (WGS) entry which is preliminary data.</text>
</comment>
<proteinExistence type="predicted"/>
<evidence type="ECO:0000313" key="4">
    <source>
        <dbReference type="Proteomes" id="UP001189429"/>
    </source>
</evidence>
<evidence type="ECO:0000259" key="2">
    <source>
        <dbReference type="Pfam" id="PF02263"/>
    </source>
</evidence>
<feature type="region of interest" description="Disordered" evidence="1">
    <location>
        <begin position="1"/>
        <end position="20"/>
    </location>
</feature>
<dbReference type="EMBL" id="CAUYUJ010016136">
    <property type="protein sequence ID" value="CAK0862208.1"/>
    <property type="molecule type" value="Genomic_DNA"/>
</dbReference>
<sequence length="143" mass="15004">MSSGGGLLEGAGGSAGGFRSKGGMDGVTEGIWVWSEPFVRVVQRGPVAESVAVILMDTQGAWDGSMTKEQFGEQNACTRTRRPYSSLPPSLVPARGMGQVGAPLLLPVVGNGVWPHGCAIIQVDLQRKHAGAGGQDRESRFLR</sequence>
<dbReference type="InterPro" id="IPR027417">
    <property type="entry name" value="P-loop_NTPase"/>
</dbReference>
<evidence type="ECO:0000313" key="3">
    <source>
        <dbReference type="EMBL" id="CAK0862208.1"/>
    </source>
</evidence>
<protein>
    <recommendedName>
        <fullName evidence="2">Guanylate-binding protein N-terminal domain-containing protein</fullName>
    </recommendedName>
</protein>
<reference evidence="3" key="1">
    <citation type="submission" date="2023-10" db="EMBL/GenBank/DDBJ databases">
        <authorList>
            <person name="Chen Y."/>
            <person name="Shah S."/>
            <person name="Dougan E. K."/>
            <person name="Thang M."/>
            <person name="Chan C."/>
        </authorList>
    </citation>
    <scope>NUCLEOTIDE SEQUENCE [LARGE SCALE GENOMIC DNA]</scope>
</reference>
<dbReference type="Gene3D" id="3.40.50.300">
    <property type="entry name" value="P-loop containing nucleotide triphosphate hydrolases"/>
    <property type="match status" value="1"/>
</dbReference>
<dbReference type="InterPro" id="IPR015894">
    <property type="entry name" value="Guanylate-bd_N"/>
</dbReference>
<organism evidence="3 4">
    <name type="scientific">Prorocentrum cordatum</name>
    <dbReference type="NCBI Taxonomy" id="2364126"/>
    <lineage>
        <taxon>Eukaryota</taxon>
        <taxon>Sar</taxon>
        <taxon>Alveolata</taxon>
        <taxon>Dinophyceae</taxon>
        <taxon>Prorocentrales</taxon>
        <taxon>Prorocentraceae</taxon>
        <taxon>Prorocentrum</taxon>
    </lineage>
</organism>
<feature type="domain" description="Guanylate-binding protein N-terminal" evidence="2">
    <location>
        <begin position="13"/>
        <end position="65"/>
    </location>
</feature>
<evidence type="ECO:0000256" key="1">
    <source>
        <dbReference type="SAM" id="MobiDB-lite"/>
    </source>
</evidence>
<name>A0ABN9UQG4_9DINO</name>
<keyword evidence="4" id="KW-1185">Reference proteome</keyword>
<accession>A0ABN9UQG4</accession>
<dbReference type="Pfam" id="PF02263">
    <property type="entry name" value="GBP"/>
    <property type="match status" value="1"/>
</dbReference>
<dbReference type="Proteomes" id="UP001189429">
    <property type="component" value="Unassembled WGS sequence"/>
</dbReference>